<keyword evidence="5" id="KW-1185">Reference proteome</keyword>
<gene>
    <name evidence="2" type="ORF">ABIV_2127</name>
    <name evidence="3" type="ORF">CRV05_07860</name>
</gene>
<protein>
    <submittedName>
        <fullName evidence="2">Membrane protein</fullName>
    </submittedName>
</protein>
<evidence type="ECO:0000313" key="5">
    <source>
        <dbReference type="Proteomes" id="UP000289193"/>
    </source>
</evidence>
<name>A0AAX2A9H1_9BACT</name>
<evidence type="ECO:0000313" key="4">
    <source>
        <dbReference type="Proteomes" id="UP000253850"/>
    </source>
</evidence>
<evidence type="ECO:0000313" key="2">
    <source>
        <dbReference type="EMBL" id="AXH13102.1"/>
    </source>
</evidence>
<dbReference type="Proteomes" id="UP000253850">
    <property type="component" value="Chromosome"/>
</dbReference>
<evidence type="ECO:0000256" key="1">
    <source>
        <dbReference type="SAM" id="Phobius"/>
    </source>
</evidence>
<reference evidence="2 4" key="2">
    <citation type="submission" date="2018-07" db="EMBL/GenBank/DDBJ databases">
        <title>Complete genome of the Arcobacter bivalviorum type strain LMG 26154.</title>
        <authorList>
            <person name="Miller W.G."/>
            <person name="Yee E."/>
            <person name="Bono J.L."/>
        </authorList>
    </citation>
    <scope>NUCLEOTIDE SEQUENCE [LARGE SCALE GENOMIC DNA]</scope>
    <source>
        <strain evidence="2 4">LMG 26154</strain>
    </source>
</reference>
<dbReference type="EMBL" id="CP031217">
    <property type="protein sequence ID" value="AXH13102.1"/>
    <property type="molecule type" value="Genomic_DNA"/>
</dbReference>
<feature type="transmembrane region" description="Helical" evidence="1">
    <location>
        <begin position="38"/>
        <end position="63"/>
    </location>
</feature>
<evidence type="ECO:0000313" key="3">
    <source>
        <dbReference type="EMBL" id="RXK10282.1"/>
    </source>
</evidence>
<dbReference type="EMBL" id="PDKM01000003">
    <property type="protein sequence ID" value="RXK10282.1"/>
    <property type="molecule type" value="Genomic_DNA"/>
</dbReference>
<dbReference type="RefSeq" id="WP_114839899.1">
    <property type="nucleotide sequence ID" value="NZ_CP031217.1"/>
</dbReference>
<reference evidence="3 5" key="1">
    <citation type="submission" date="2017-10" db="EMBL/GenBank/DDBJ databases">
        <title>Genomics of the genus Arcobacter.</title>
        <authorList>
            <person name="Perez-Cataluna A."/>
            <person name="Figueras M.J."/>
        </authorList>
    </citation>
    <scope>NUCLEOTIDE SEQUENCE [LARGE SCALE GENOMIC DNA]</scope>
    <source>
        <strain evidence="3 5">CECT 7835</strain>
    </source>
</reference>
<dbReference type="AlphaFoldDB" id="A0AAX2A9H1"/>
<organism evidence="3 5">
    <name type="scientific">Halarcobacter bivalviorum</name>
    <dbReference type="NCBI Taxonomy" id="663364"/>
    <lineage>
        <taxon>Bacteria</taxon>
        <taxon>Pseudomonadati</taxon>
        <taxon>Campylobacterota</taxon>
        <taxon>Epsilonproteobacteria</taxon>
        <taxon>Campylobacterales</taxon>
        <taxon>Arcobacteraceae</taxon>
        <taxon>Halarcobacter</taxon>
    </lineage>
</organism>
<keyword evidence="1" id="KW-0472">Membrane</keyword>
<accession>A0AAX2A9H1</accession>
<keyword evidence="1" id="KW-1133">Transmembrane helix</keyword>
<keyword evidence="1" id="KW-0812">Transmembrane</keyword>
<feature type="transmembrane region" description="Helical" evidence="1">
    <location>
        <begin position="12"/>
        <end position="32"/>
    </location>
</feature>
<dbReference type="KEGG" id="hbv:ABIV_2127"/>
<dbReference type="Proteomes" id="UP000289193">
    <property type="component" value="Unassembled WGS sequence"/>
</dbReference>
<proteinExistence type="predicted"/>
<sequence>MQKLNLTLDKAYSYKIFMLVAFSLFASVMYQGHIQQGGIYSVLFFIALGLCAFQIAATIYVTFVKRVIDIEISDNTIFWNFSDNNKKNKKHSIELENIKDIKTEINYLLGNFYSSFQVTFLLKDDSEIILTDGLIYDFGLKKAEEVCRFLLDNNLGEEQDIKFAKLIKELNIDISKINQKFTKKAGNSYYVGIISDNKKEFLSLRIQIETLYDDYKKVEKNVNNEYLVASDTIKDSHIHLKSNAIGLFVEFYNVSRKQELKTLKELGKRKKIGF</sequence>